<dbReference type="InterPro" id="IPR027417">
    <property type="entry name" value="P-loop_NTPase"/>
</dbReference>
<dbReference type="GO" id="GO:0006952">
    <property type="term" value="P:defense response"/>
    <property type="evidence" value="ECO:0007669"/>
    <property type="project" value="InterPro"/>
</dbReference>
<proteinExistence type="predicted"/>
<dbReference type="AlphaFoldDB" id="A0AAD6EY49"/>
<evidence type="ECO:0000259" key="1">
    <source>
        <dbReference type="Pfam" id="PF00931"/>
    </source>
</evidence>
<feature type="domain" description="NB-ARC" evidence="1">
    <location>
        <begin position="18"/>
        <end position="150"/>
    </location>
</feature>
<dbReference type="PANTHER" id="PTHR23155">
    <property type="entry name" value="DISEASE RESISTANCE PROTEIN RP"/>
    <property type="match status" value="1"/>
</dbReference>
<dbReference type="GO" id="GO:0043531">
    <property type="term" value="F:ADP binding"/>
    <property type="evidence" value="ECO:0007669"/>
    <property type="project" value="InterPro"/>
</dbReference>
<dbReference type="SUPFAM" id="SSF52540">
    <property type="entry name" value="P-loop containing nucleoside triphosphate hydrolases"/>
    <property type="match status" value="1"/>
</dbReference>
<dbReference type="Gene3D" id="1.10.10.10">
    <property type="entry name" value="Winged helix-like DNA-binding domain superfamily/Winged helix DNA-binding domain"/>
    <property type="match status" value="1"/>
</dbReference>
<comment type="caution">
    <text evidence="2">The sequence shown here is derived from an EMBL/GenBank/DDBJ whole genome shotgun (WGS) entry which is preliminary data.</text>
</comment>
<accession>A0AAD6EY49</accession>
<dbReference type="PANTHER" id="PTHR23155:SF1205">
    <property type="entry name" value="DISEASE RESISTANCE PROTEIN RPM1"/>
    <property type="match status" value="1"/>
</dbReference>
<dbReference type="InterPro" id="IPR044974">
    <property type="entry name" value="Disease_R_plants"/>
</dbReference>
<dbReference type="EMBL" id="JAMRDG010000001">
    <property type="protein sequence ID" value="KAJ3705238.1"/>
    <property type="molecule type" value="Genomic_DNA"/>
</dbReference>
<dbReference type="InterPro" id="IPR002182">
    <property type="entry name" value="NB-ARC"/>
</dbReference>
<gene>
    <name evidence="2" type="ORF">LUZ61_008943</name>
</gene>
<name>A0AAD6EY49_9POAL</name>
<evidence type="ECO:0000313" key="2">
    <source>
        <dbReference type="EMBL" id="KAJ3705238.1"/>
    </source>
</evidence>
<dbReference type="PRINTS" id="PR00364">
    <property type="entry name" value="DISEASERSIST"/>
</dbReference>
<evidence type="ECO:0000313" key="3">
    <source>
        <dbReference type="Proteomes" id="UP001210211"/>
    </source>
</evidence>
<dbReference type="Proteomes" id="UP001210211">
    <property type="component" value="Unassembled WGS sequence"/>
</dbReference>
<organism evidence="2 3">
    <name type="scientific">Rhynchospora tenuis</name>
    <dbReference type="NCBI Taxonomy" id="198213"/>
    <lineage>
        <taxon>Eukaryota</taxon>
        <taxon>Viridiplantae</taxon>
        <taxon>Streptophyta</taxon>
        <taxon>Embryophyta</taxon>
        <taxon>Tracheophyta</taxon>
        <taxon>Spermatophyta</taxon>
        <taxon>Magnoliopsida</taxon>
        <taxon>Liliopsida</taxon>
        <taxon>Poales</taxon>
        <taxon>Cyperaceae</taxon>
        <taxon>Cyperoideae</taxon>
        <taxon>Rhynchosporeae</taxon>
        <taxon>Rhynchospora</taxon>
    </lineage>
</organism>
<sequence length="318" mass="36222">MAAGHDPTSSKSSLGAFEADKNKILTALLDTSEQSCSIVAIIGPCGVGKTYLAKEVYTSAKIQKHFDVHIWLSAASEYFDKHKALNHMREQLSIKEDTVTSSFLRGKRYCVVIDDLDCDNSSREEAWSVILKELPENYNGSRVLVTSRPEYGFSETRPILMLYEVGPRGDKESINILLNMVFPLQNDPMRRYVADENELLRLLMKFVKICKGLPWPLRILGGLLSAEGPPFSYSWNKVLRSIQAIEGGMSFIQFAMRYRDLPSHEMRAAFLYFLTFPQNAQIHAKYLVNLWIEENITEHHNSGMHILEDLVRRCITNP</sequence>
<dbReference type="Gene3D" id="3.40.50.300">
    <property type="entry name" value="P-loop containing nucleotide triphosphate hydrolases"/>
    <property type="match status" value="1"/>
</dbReference>
<dbReference type="InterPro" id="IPR036388">
    <property type="entry name" value="WH-like_DNA-bd_sf"/>
</dbReference>
<keyword evidence="3" id="KW-1185">Reference proteome</keyword>
<dbReference type="Pfam" id="PF00931">
    <property type="entry name" value="NB-ARC"/>
    <property type="match status" value="1"/>
</dbReference>
<reference evidence="2 3" key="1">
    <citation type="journal article" date="2022" name="Cell">
        <title>Repeat-based holocentromeres influence genome architecture and karyotype evolution.</title>
        <authorList>
            <person name="Hofstatter P.G."/>
            <person name="Thangavel G."/>
            <person name="Lux T."/>
            <person name="Neumann P."/>
            <person name="Vondrak T."/>
            <person name="Novak P."/>
            <person name="Zhang M."/>
            <person name="Costa L."/>
            <person name="Castellani M."/>
            <person name="Scott A."/>
            <person name="Toegelov H."/>
            <person name="Fuchs J."/>
            <person name="Mata-Sucre Y."/>
            <person name="Dias Y."/>
            <person name="Vanzela A.L.L."/>
            <person name="Huettel B."/>
            <person name="Almeida C.C.S."/>
            <person name="Simkova H."/>
            <person name="Souza G."/>
            <person name="Pedrosa-Harand A."/>
            <person name="Macas J."/>
            <person name="Mayer K.F.X."/>
            <person name="Houben A."/>
            <person name="Marques A."/>
        </authorList>
    </citation>
    <scope>NUCLEOTIDE SEQUENCE [LARGE SCALE GENOMIC DNA]</scope>
    <source>
        <strain evidence="2">RhyTen1mFocal</strain>
    </source>
</reference>
<protein>
    <recommendedName>
        <fullName evidence="1">NB-ARC domain-containing protein</fullName>
    </recommendedName>
</protein>